<evidence type="ECO:0000313" key="1">
    <source>
        <dbReference type="EMBL" id="SPY07364.1"/>
    </source>
</evidence>
<proteinExistence type="predicted"/>
<accession>A0A2X1WFC4</accession>
<dbReference type="EMBL" id="UATH01000001">
    <property type="protein sequence ID" value="SPY07364.1"/>
    <property type="molecule type" value="Genomic_DNA"/>
</dbReference>
<protein>
    <submittedName>
        <fullName evidence="1">Uncharacterized protein</fullName>
    </submittedName>
</protein>
<reference evidence="1 2" key="1">
    <citation type="submission" date="2018-06" db="EMBL/GenBank/DDBJ databases">
        <authorList>
            <consortium name="Pathogen Informatics"/>
            <person name="Doyle S."/>
        </authorList>
    </citation>
    <scope>NUCLEOTIDE SEQUENCE [LARGE SCALE GENOMIC DNA]</scope>
    <source>
        <strain evidence="1 2">NCTC11009</strain>
    </source>
</reference>
<evidence type="ECO:0000313" key="2">
    <source>
        <dbReference type="Proteomes" id="UP000250242"/>
    </source>
</evidence>
<organism evidence="1 2">
    <name type="scientific">Oligella urethralis</name>
    <dbReference type="NCBI Taxonomy" id="90245"/>
    <lineage>
        <taxon>Bacteria</taxon>
        <taxon>Pseudomonadati</taxon>
        <taxon>Pseudomonadota</taxon>
        <taxon>Betaproteobacteria</taxon>
        <taxon>Burkholderiales</taxon>
        <taxon>Alcaligenaceae</taxon>
        <taxon>Oligella</taxon>
    </lineage>
</organism>
<dbReference type="Proteomes" id="UP000250242">
    <property type="component" value="Unassembled WGS sequence"/>
</dbReference>
<name>A0A2X1WFC4_9BURK</name>
<dbReference type="AlphaFoldDB" id="A0A2X1WFC4"/>
<gene>
    <name evidence="1" type="ORF">NCTC11009_00562</name>
</gene>
<sequence length="35" mass="3641">MSLIKKTVHVLVGTAILGGMGLAQAAPKKWTMTST</sequence>